<proteinExistence type="predicted"/>
<dbReference type="Proteomes" id="UP000008898">
    <property type="component" value="Chromosome"/>
</dbReference>
<gene>
    <name evidence="1" type="ordered locus">zobellia_4667</name>
</gene>
<dbReference type="STRING" id="63186.ZOBELLIA_4667"/>
<evidence type="ECO:0000313" key="1">
    <source>
        <dbReference type="EMBL" id="CAZ98802.1"/>
    </source>
</evidence>
<reference evidence="1 2" key="2">
    <citation type="journal article" date="2012" name="Environ. Microbiol.">
        <title>Characterization of the first alginolytic operons in a marine bacterium: from their emergence in marine Flavobacteriia to their independent transfers to marine Proteobacteria and human gut Bacteroides.</title>
        <authorList>
            <person name="Thomas F."/>
            <person name="Barbeyron T."/>
            <person name="Tonon T."/>
            <person name="Genicot S."/>
            <person name="Czjzek M."/>
            <person name="Michel G."/>
        </authorList>
    </citation>
    <scope>NUCLEOTIDE SEQUENCE [LARGE SCALE GENOMIC DNA]</scope>
    <source>
        <strain evidence="2">DSM 12802 / CCUG 47099 / CIP 106680 / NCIMB 13871 / Dsij</strain>
    </source>
</reference>
<organism evidence="1 2">
    <name type="scientific">Zobellia galactanivorans (strain DSM 12802 / CCUG 47099 / CIP 106680 / NCIMB 13871 / Dsij)</name>
    <dbReference type="NCBI Taxonomy" id="63186"/>
    <lineage>
        <taxon>Bacteria</taxon>
        <taxon>Pseudomonadati</taxon>
        <taxon>Bacteroidota</taxon>
        <taxon>Flavobacteriia</taxon>
        <taxon>Flavobacteriales</taxon>
        <taxon>Flavobacteriaceae</taxon>
        <taxon>Zobellia</taxon>
    </lineage>
</organism>
<dbReference type="KEGG" id="zga:ZOBELLIA_4667"/>
<evidence type="ECO:0000313" key="2">
    <source>
        <dbReference type="Proteomes" id="UP000008898"/>
    </source>
</evidence>
<accession>G0L709</accession>
<protein>
    <submittedName>
        <fullName evidence="1">Uncharacterized protein</fullName>
    </submittedName>
</protein>
<name>G0L709_ZOBGA</name>
<dbReference type="HOGENOM" id="CLU_2573172_0_0_10"/>
<reference evidence="2" key="1">
    <citation type="submission" date="2009-07" db="EMBL/GenBank/DDBJ databases">
        <title>Complete genome sequence of Zobellia galactanivorans Dsij.</title>
        <authorList>
            <consortium name="Genoscope - CEA"/>
        </authorList>
    </citation>
    <scope>NUCLEOTIDE SEQUENCE [LARGE SCALE GENOMIC DNA]</scope>
    <source>
        <strain evidence="2">DSM 12802 / CCUG 47099 / CIP 106680 / NCIMB 13871 / Dsij</strain>
    </source>
</reference>
<dbReference type="PATRIC" id="fig|63186.3.peg.4573"/>
<keyword evidence="2" id="KW-1185">Reference proteome</keyword>
<dbReference type="EMBL" id="FP476056">
    <property type="protein sequence ID" value="CAZ98802.1"/>
    <property type="molecule type" value="Genomic_DNA"/>
</dbReference>
<dbReference type="AlphaFoldDB" id="G0L709"/>
<sequence>MLADNNKQSEVETTRSDAGIGTFLKGNGKGTFVLVPNLQSGFFADKDVRNIAALNTKGSKFILVANNDGYHNLFKLNQDIE</sequence>